<accession>A0ABY8G0A0</accession>
<dbReference type="InterPro" id="IPR000253">
    <property type="entry name" value="FHA_dom"/>
</dbReference>
<evidence type="ECO:0000256" key="1">
    <source>
        <dbReference type="ARBA" id="ARBA00022553"/>
    </source>
</evidence>
<dbReference type="SUPFAM" id="SSF49879">
    <property type="entry name" value="SMAD/FHA domain"/>
    <property type="match status" value="1"/>
</dbReference>
<keyword evidence="4" id="KW-1185">Reference proteome</keyword>
<dbReference type="PROSITE" id="PS50006">
    <property type="entry name" value="FHA_DOMAIN"/>
    <property type="match status" value="1"/>
</dbReference>
<dbReference type="CDD" id="cd00060">
    <property type="entry name" value="FHA"/>
    <property type="match status" value="1"/>
</dbReference>
<evidence type="ECO:0000313" key="3">
    <source>
        <dbReference type="EMBL" id="WFM83420.1"/>
    </source>
</evidence>
<name>A0ABY8G0A0_9ACTO</name>
<dbReference type="SMART" id="SM00240">
    <property type="entry name" value="FHA"/>
    <property type="match status" value="1"/>
</dbReference>
<gene>
    <name evidence="3" type="ORF">P7079_00115</name>
</gene>
<feature type="domain" description="FHA" evidence="2">
    <location>
        <begin position="96"/>
        <end position="145"/>
    </location>
</feature>
<dbReference type="InterPro" id="IPR008984">
    <property type="entry name" value="SMAD_FHA_dom_sf"/>
</dbReference>
<dbReference type="InterPro" id="IPR050923">
    <property type="entry name" value="Cell_Proc_Reg/RNA_Proc"/>
</dbReference>
<keyword evidence="1" id="KW-0597">Phosphoprotein</keyword>
<dbReference type="RefSeq" id="WP_278012815.1">
    <property type="nucleotide sequence ID" value="NZ_CP121208.1"/>
</dbReference>
<dbReference type="Pfam" id="PF00498">
    <property type="entry name" value="FHA"/>
    <property type="match status" value="1"/>
</dbReference>
<dbReference type="PANTHER" id="PTHR23308">
    <property type="entry name" value="NUCLEAR INHIBITOR OF PROTEIN PHOSPHATASE-1"/>
    <property type="match status" value="1"/>
</dbReference>
<reference evidence="3 4" key="1">
    <citation type="submission" date="2023-03" db="EMBL/GenBank/DDBJ databases">
        <title>Complete genome of Arcanobacterium canis strain DSM 25104 isolated in 2010 from a canine otitis externa in Germany.</title>
        <authorList>
            <person name="Borowiak M."/>
            <person name="Kreitlow A."/>
            <person name="Malorny B."/>
            <person name="Laemmler C."/>
            <person name="Prenger-Berninghoff E."/>
            <person name="Ploetz M."/>
            <person name="Abdulmawjood A."/>
        </authorList>
    </citation>
    <scope>NUCLEOTIDE SEQUENCE [LARGE SCALE GENOMIC DNA]</scope>
    <source>
        <strain evidence="3 4">DSM 25104</strain>
    </source>
</reference>
<evidence type="ECO:0000259" key="2">
    <source>
        <dbReference type="PROSITE" id="PS50006"/>
    </source>
</evidence>
<sequence length="168" mass="18265">MSAILFTVLRFGFLALLWLFVLLVLQTIRADVFGTRVSDRGQRGSFADRKAAARARRAQHRETPLTPAGSVAARPRLVVVAGPLTGTTLPLGSASITVGRSPDSALVLDDGFASSRHARFYNENGQWWIEDLSSTNGTWVGTERIYAPVPLRPGTRVTIGKTTMELAQ</sequence>
<dbReference type="Gene3D" id="2.60.200.20">
    <property type="match status" value="1"/>
</dbReference>
<protein>
    <submittedName>
        <fullName evidence="3">FHA domain-containing protein</fullName>
    </submittedName>
</protein>
<evidence type="ECO:0000313" key="4">
    <source>
        <dbReference type="Proteomes" id="UP001215216"/>
    </source>
</evidence>
<dbReference type="EMBL" id="CP121208">
    <property type="protein sequence ID" value="WFM83420.1"/>
    <property type="molecule type" value="Genomic_DNA"/>
</dbReference>
<proteinExistence type="predicted"/>
<dbReference type="Proteomes" id="UP001215216">
    <property type="component" value="Chromosome"/>
</dbReference>
<organism evidence="3 4">
    <name type="scientific">Arcanobacterium canis</name>
    <dbReference type="NCBI Taxonomy" id="999183"/>
    <lineage>
        <taxon>Bacteria</taxon>
        <taxon>Bacillati</taxon>
        <taxon>Actinomycetota</taxon>
        <taxon>Actinomycetes</taxon>
        <taxon>Actinomycetales</taxon>
        <taxon>Actinomycetaceae</taxon>
        <taxon>Arcanobacterium</taxon>
    </lineage>
</organism>